<evidence type="ECO:0000313" key="5">
    <source>
        <dbReference type="EMBL" id="GAN80443.1"/>
    </source>
</evidence>
<dbReference type="InterPro" id="IPR029044">
    <property type="entry name" value="Nucleotide-diphossugar_trans"/>
</dbReference>
<reference evidence="5 6" key="1">
    <citation type="submission" date="2012-11" db="EMBL/GenBank/DDBJ databases">
        <title>Whole genome sequence of Acidocella aminolytica 101 = DSM 11237.</title>
        <authorList>
            <person name="Azuma Y."/>
            <person name="Higashiura N."/>
            <person name="Hirakawa H."/>
            <person name="Matsushita K."/>
        </authorList>
    </citation>
    <scope>NUCLEOTIDE SEQUENCE [LARGE SCALE GENOMIC DNA]</scope>
    <source>
        <strain evidence="6">101 / DSM 11237</strain>
    </source>
</reference>
<dbReference type="RefSeq" id="WP_048878856.1">
    <property type="nucleotide sequence ID" value="NZ_BANC01000046.1"/>
</dbReference>
<organism evidence="5 6">
    <name type="scientific">Acidocella aminolytica 101 = DSM 11237</name>
    <dbReference type="NCBI Taxonomy" id="1120923"/>
    <lineage>
        <taxon>Bacteria</taxon>
        <taxon>Pseudomonadati</taxon>
        <taxon>Pseudomonadota</taxon>
        <taxon>Alphaproteobacteria</taxon>
        <taxon>Acetobacterales</taxon>
        <taxon>Acidocellaceae</taxon>
        <taxon>Acidocella</taxon>
    </lineage>
</organism>
<dbReference type="GO" id="GO:0016779">
    <property type="term" value="F:nucleotidyltransferase activity"/>
    <property type="evidence" value="ECO:0007669"/>
    <property type="project" value="UniProtKB-KW"/>
</dbReference>
<comment type="caution">
    <text evidence="5">The sequence shown here is derived from an EMBL/GenBank/DDBJ whole genome shotgun (WGS) entry which is preliminary data.</text>
</comment>
<name>A0A0D6PGW1_9PROT</name>
<dbReference type="InterPro" id="IPR050065">
    <property type="entry name" value="GlmU-like"/>
</dbReference>
<proteinExistence type="predicted"/>
<dbReference type="OrthoDB" id="9814110at2"/>
<dbReference type="AlphaFoldDB" id="A0A0D6PGW1"/>
<dbReference type="PANTHER" id="PTHR43584">
    <property type="entry name" value="NUCLEOTIDYL TRANSFERASE"/>
    <property type="match status" value="1"/>
</dbReference>
<evidence type="ECO:0000259" key="4">
    <source>
        <dbReference type="Pfam" id="PF12804"/>
    </source>
</evidence>
<accession>A0A0D6PGW1</accession>
<evidence type="ECO:0000256" key="1">
    <source>
        <dbReference type="ARBA" id="ARBA00022679"/>
    </source>
</evidence>
<gene>
    <name evidence="5" type="ORF">Aam_047_024</name>
</gene>
<evidence type="ECO:0000256" key="3">
    <source>
        <dbReference type="ARBA" id="ARBA00022842"/>
    </source>
</evidence>
<dbReference type="STRING" id="1120923.SAMN02746095_01705"/>
<feature type="domain" description="MobA-like NTP transferase" evidence="4">
    <location>
        <begin position="3"/>
        <end position="121"/>
    </location>
</feature>
<protein>
    <submittedName>
        <fullName evidence="5">Nucleotidyltransferase</fullName>
    </submittedName>
</protein>
<keyword evidence="1 5" id="KW-0808">Transferase</keyword>
<dbReference type="SUPFAM" id="SSF53448">
    <property type="entry name" value="Nucleotide-diphospho-sugar transferases"/>
    <property type="match status" value="1"/>
</dbReference>
<dbReference type="Gene3D" id="3.90.550.10">
    <property type="entry name" value="Spore Coat Polysaccharide Biosynthesis Protein SpsA, Chain A"/>
    <property type="match status" value="1"/>
</dbReference>
<dbReference type="PANTHER" id="PTHR43584:SF8">
    <property type="entry name" value="N-ACETYLMURAMATE ALPHA-1-PHOSPHATE URIDYLYLTRANSFERASE"/>
    <property type="match status" value="1"/>
</dbReference>
<evidence type="ECO:0000256" key="2">
    <source>
        <dbReference type="ARBA" id="ARBA00022695"/>
    </source>
</evidence>
<sequence length="238" mass="26239">MKGLIVAAGQGTRLREKGALKPLIPIRGVPLIERVIANGKEAGIDEFLVVTGYHAEELQERLGAFSRRSGIHITRIYNRAWAKANGVSVLTAKQYLDEPFLLTMCDHLVDPEILRRMIATPPEPGTVTLGVDFNIDNPLNDPDDVTRVKCEGTELKHIGKVIRDYNCFDTGVFHCTSAMFDALEESQARGDDSISGAMNVLAEWGRARVLDIGDRLWVDVDDPIAFGKAEALLDEGRL</sequence>
<keyword evidence="3" id="KW-0460">Magnesium</keyword>
<dbReference type="EMBL" id="BANC01000046">
    <property type="protein sequence ID" value="GAN80443.1"/>
    <property type="molecule type" value="Genomic_DNA"/>
</dbReference>
<dbReference type="InterPro" id="IPR025877">
    <property type="entry name" value="MobA-like_NTP_Trfase"/>
</dbReference>
<dbReference type="Proteomes" id="UP000032668">
    <property type="component" value="Unassembled WGS sequence"/>
</dbReference>
<dbReference type="Pfam" id="PF12804">
    <property type="entry name" value="NTP_transf_3"/>
    <property type="match status" value="1"/>
</dbReference>
<evidence type="ECO:0000313" key="6">
    <source>
        <dbReference type="Proteomes" id="UP000032668"/>
    </source>
</evidence>
<keyword evidence="2" id="KW-0548">Nucleotidyltransferase</keyword>
<keyword evidence="6" id="KW-1185">Reference proteome</keyword>